<feature type="region of interest" description="Disordered" evidence="1">
    <location>
        <begin position="67"/>
        <end position="109"/>
    </location>
</feature>
<sequence length="109" mass="12749">MGKLHYEIALHNGRVWERHIDQILPTGKSTSDLNLELDYGIHEEYEEPAIHKNPDQNIQVPELELPDAANTPIEESEAPIAPDQSQEPMRRSKREKRMPRRYAEFHVKK</sequence>
<dbReference type="AlphaFoldDB" id="A0A0J7K4Q3"/>
<proteinExistence type="predicted"/>
<evidence type="ECO:0000313" key="2">
    <source>
        <dbReference type="EMBL" id="KMQ85302.1"/>
    </source>
</evidence>
<dbReference type="EMBL" id="LBMM01014140">
    <property type="protein sequence ID" value="KMQ85302.1"/>
    <property type="molecule type" value="Genomic_DNA"/>
</dbReference>
<accession>A0A0J7K4Q3</accession>
<dbReference type="Proteomes" id="UP000036403">
    <property type="component" value="Unassembled WGS sequence"/>
</dbReference>
<evidence type="ECO:0000313" key="3">
    <source>
        <dbReference type="Proteomes" id="UP000036403"/>
    </source>
</evidence>
<dbReference type="PaxDb" id="67767-A0A0J7K4Q3"/>
<name>A0A0J7K4Q3_LASNI</name>
<organism evidence="2 3">
    <name type="scientific">Lasius niger</name>
    <name type="common">Black garden ant</name>
    <dbReference type="NCBI Taxonomy" id="67767"/>
    <lineage>
        <taxon>Eukaryota</taxon>
        <taxon>Metazoa</taxon>
        <taxon>Ecdysozoa</taxon>
        <taxon>Arthropoda</taxon>
        <taxon>Hexapoda</taxon>
        <taxon>Insecta</taxon>
        <taxon>Pterygota</taxon>
        <taxon>Neoptera</taxon>
        <taxon>Endopterygota</taxon>
        <taxon>Hymenoptera</taxon>
        <taxon>Apocrita</taxon>
        <taxon>Aculeata</taxon>
        <taxon>Formicoidea</taxon>
        <taxon>Formicidae</taxon>
        <taxon>Formicinae</taxon>
        <taxon>Lasius</taxon>
        <taxon>Lasius</taxon>
    </lineage>
</organism>
<reference evidence="2 3" key="1">
    <citation type="submission" date="2015-04" db="EMBL/GenBank/DDBJ databases">
        <title>Lasius niger genome sequencing.</title>
        <authorList>
            <person name="Konorov E.A."/>
            <person name="Nikitin M.A."/>
            <person name="Kirill M.V."/>
            <person name="Chang P."/>
        </authorList>
    </citation>
    <scope>NUCLEOTIDE SEQUENCE [LARGE SCALE GENOMIC DNA]</scope>
    <source>
        <tissue evidence="2">Whole</tissue>
    </source>
</reference>
<gene>
    <name evidence="2" type="ORF">RF55_16221</name>
</gene>
<evidence type="ECO:0000256" key="1">
    <source>
        <dbReference type="SAM" id="MobiDB-lite"/>
    </source>
</evidence>
<feature type="compositionally biased region" description="Basic residues" evidence="1">
    <location>
        <begin position="91"/>
        <end position="100"/>
    </location>
</feature>
<protein>
    <submittedName>
        <fullName evidence="2">Uncharacterized protein</fullName>
    </submittedName>
</protein>
<keyword evidence="3" id="KW-1185">Reference proteome</keyword>
<comment type="caution">
    <text evidence="2">The sequence shown here is derived from an EMBL/GenBank/DDBJ whole genome shotgun (WGS) entry which is preliminary data.</text>
</comment>